<evidence type="ECO:0000256" key="8">
    <source>
        <dbReference type="ARBA" id="ARBA00023014"/>
    </source>
</evidence>
<comment type="cofactor">
    <cofactor evidence="1">
        <name>FAD</name>
        <dbReference type="ChEBI" id="CHEBI:57692"/>
    </cofactor>
</comment>
<keyword evidence="7" id="KW-0408">Iron</keyword>
<dbReference type="InterPro" id="IPR050415">
    <property type="entry name" value="MRET"/>
</dbReference>
<keyword evidence="6" id="KW-0560">Oxidoreductase</keyword>
<keyword evidence="5" id="KW-0274">FAD</keyword>
<dbReference type="GO" id="GO:0046872">
    <property type="term" value="F:metal ion binding"/>
    <property type="evidence" value="ECO:0007669"/>
    <property type="project" value="UniProtKB-KW"/>
</dbReference>
<evidence type="ECO:0000256" key="2">
    <source>
        <dbReference type="ARBA" id="ARBA00022630"/>
    </source>
</evidence>
<dbReference type="EMBL" id="JACBZX010000001">
    <property type="protein sequence ID" value="NYG38065.1"/>
    <property type="molecule type" value="Genomic_DNA"/>
</dbReference>
<keyword evidence="2" id="KW-0285">Flavoprotein</keyword>
<dbReference type="Proteomes" id="UP000592181">
    <property type="component" value="Unassembled WGS sequence"/>
</dbReference>
<gene>
    <name evidence="12" type="ORF">BJY28_002534</name>
</gene>
<evidence type="ECO:0000256" key="3">
    <source>
        <dbReference type="ARBA" id="ARBA00022714"/>
    </source>
</evidence>
<dbReference type="AlphaFoldDB" id="A0A852XHP8"/>
<dbReference type="Pfam" id="PF00175">
    <property type="entry name" value="NAD_binding_1"/>
    <property type="match status" value="1"/>
</dbReference>
<dbReference type="InterPro" id="IPR017927">
    <property type="entry name" value="FAD-bd_FR_type"/>
</dbReference>
<name>A0A852XHP8_9MICO</name>
<dbReference type="InterPro" id="IPR001433">
    <property type="entry name" value="OxRdtase_FAD/NAD-bd"/>
</dbReference>
<dbReference type="CDD" id="cd06215">
    <property type="entry name" value="FNR_iron_sulfur_binding_1"/>
    <property type="match status" value="1"/>
</dbReference>
<keyword evidence="4" id="KW-0479">Metal-binding</keyword>
<proteinExistence type="predicted"/>
<dbReference type="SUPFAM" id="SSF54292">
    <property type="entry name" value="2Fe-2S ferredoxin-like"/>
    <property type="match status" value="1"/>
</dbReference>
<evidence type="ECO:0000313" key="13">
    <source>
        <dbReference type="Proteomes" id="UP000592181"/>
    </source>
</evidence>
<evidence type="ECO:0000256" key="5">
    <source>
        <dbReference type="ARBA" id="ARBA00022827"/>
    </source>
</evidence>
<evidence type="ECO:0000256" key="1">
    <source>
        <dbReference type="ARBA" id="ARBA00001974"/>
    </source>
</evidence>
<dbReference type="InterPro" id="IPR039261">
    <property type="entry name" value="FNR_nucleotide-bd"/>
</dbReference>
<dbReference type="InterPro" id="IPR012675">
    <property type="entry name" value="Beta-grasp_dom_sf"/>
</dbReference>
<evidence type="ECO:0000256" key="4">
    <source>
        <dbReference type="ARBA" id="ARBA00022723"/>
    </source>
</evidence>
<feature type="compositionally biased region" description="Low complexity" evidence="9">
    <location>
        <begin position="1"/>
        <end position="22"/>
    </location>
</feature>
<evidence type="ECO:0000256" key="6">
    <source>
        <dbReference type="ARBA" id="ARBA00023002"/>
    </source>
</evidence>
<protein>
    <submittedName>
        <fullName evidence="12">Ferredoxin-NADP reductase</fullName>
    </submittedName>
</protein>
<dbReference type="PANTHER" id="PTHR47354:SF6">
    <property type="entry name" value="NADH OXIDOREDUCTASE HCR"/>
    <property type="match status" value="1"/>
</dbReference>
<dbReference type="Pfam" id="PF00111">
    <property type="entry name" value="Fer2"/>
    <property type="match status" value="1"/>
</dbReference>
<dbReference type="Gene3D" id="3.40.50.80">
    <property type="entry name" value="Nucleotide-binding domain of ferredoxin-NADP reductase (FNR) module"/>
    <property type="match status" value="1"/>
</dbReference>
<dbReference type="InterPro" id="IPR008333">
    <property type="entry name" value="Cbr1-like_FAD-bd_dom"/>
</dbReference>
<dbReference type="SUPFAM" id="SSF63380">
    <property type="entry name" value="Riboflavin synthase domain-like"/>
    <property type="match status" value="1"/>
</dbReference>
<dbReference type="GO" id="GO:0016491">
    <property type="term" value="F:oxidoreductase activity"/>
    <property type="evidence" value="ECO:0007669"/>
    <property type="project" value="UniProtKB-KW"/>
</dbReference>
<evidence type="ECO:0000256" key="9">
    <source>
        <dbReference type="SAM" id="MobiDB-lite"/>
    </source>
</evidence>
<keyword evidence="3" id="KW-0001">2Fe-2S</keyword>
<evidence type="ECO:0000259" key="11">
    <source>
        <dbReference type="PROSITE" id="PS51384"/>
    </source>
</evidence>
<dbReference type="PROSITE" id="PS51384">
    <property type="entry name" value="FAD_FR"/>
    <property type="match status" value="1"/>
</dbReference>
<evidence type="ECO:0000256" key="7">
    <source>
        <dbReference type="ARBA" id="ARBA00023004"/>
    </source>
</evidence>
<dbReference type="CDD" id="cd00207">
    <property type="entry name" value="fer2"/>
    <property type="match status" value="1"/>
</dbReference>
<dbReference type="PRINTS" id="PR00406">
    <property type="entry name" value="CYTB5RDTASE"/>
</dbReference>
<keyword evidence="8" id="KW-0411">Iron-sulfur</keyword>
<organism evidence="12 13">
    <name type="scientific">Janibacter alkaliphilus</name>
    <dbReference type="NCBI Taxonomy" id="1069963"/>
    <lineage>
        <taxon>Bacteria</taxon>
        <taxon>Bacillati</taxon>
        <taxon>Actinomycetota</taxon>
        <taxon>Actinomycetes</taxon>
        <taxon>Micrococcales</taxon>
        <taxon>Intrasporangiaceae</taxon>
        <taxon>Janibacter</taxon>
    </lineage>
</organism>
<feature type="domain" description="FAD-binding FR-type" evidence="11">
    <location>
        <begin position="41"/>
        <end position="144"/>
    </location>
</feature>
<evidence type="ECO:0000313" key="12">
    <source>
        <dbReference type="EMBL" id="NYG38065.1"/>
    </source>
</evidence>
<keyword evidence="13" id="KW-1185">Reference proteome</keyword>
<comment type="caution">
    <text evidence="12">The sequence shown here is derived from an EMBL/GenBank/DDBJ whole genome shotgun (WGS) entry which is preliminary data.</text>
</comment>
<dbReference type="InterPro" id="IPR001041">
    <property type="entry name" value="2Fe-2S_ferredoxin-type"/>
</dbReference>
<accession>A0A852XHP8</accession>
<feature type="domain" description="2Fe-2S ferredoxin-type" evidence="10">
    <location>
        <begin position="327"/>
        <end position="411"/>
    </location>
</feature>
<reference evidence="12 13" key="1">
    <citation type="submission" date="2020-07" db="EMBL/GenBank/DDBJ databases">
        <title>Sequencing the genomes of 1000 actinobacteria strains.</title>
        <authorList>
            <person name="Klenk H.-P."/>
        </authorList>
    </citation>
    <scope>NUCLEOTIDE SEQUENCE [LARGE SCALE GENOMIC DNA]</scope>
    <source>
        <strain evidence="12 13">DSM 24723</strain>
    </source>
</reference>
<dbReference type="Gene3D" id="2.40.30.10">
    <property type="entry name" value="Translation factors"/>
    <property type="match status" value="1"/>
</dbReference>
<dbReference type="GO" id="GO:0051537">
    <property type="term" value="F:2 iron, 2 sulfur cluster binding"/>
    <property type="evidence" value="ECO:0007669"/>
    <property type="project" value="UniProtKB-KW"/>
</dbReference>
<dbReference type="PANTHER" id="PTHR47354">
    <property type="entry name" value="NADH OXIDOREDUCTASE HCR"/>
    <property type="match status" value="1"/>
</dbReference>
<evidence type="ECO:0000259" key="10">
    <source>
        <dbReference type="PROSITE" id="PS51085"/>
    </source>
</evidence>
<dbReference type="Gene3D" id="3.10.20.30">
    <property type="match status" value="1"/>
</dbReference>
<dbReference type="SUPFAM" id="SSF52343">
    <property type="entry name" value="Ferredoxin reductase-like, C-terminal NADP-linked domain"/>
    <property type="match status" value="1"/>
</dbReference>
<dbReference type="InterPro" id="IPR006058">
    <property type="entry name" value="2Fe2S_fd_BS"/>
</dbReference>
<dbReference type="InterPro" id="IPR017938">
    <property type="entry name" value="Riboflavin_synthase-like_b-brl"/>
</dbReference>
<dbReference type="Pfam" id="PF00970">
    <property type="entry name" value="FAD_binding_6"/>
    <property type="match status" value="1"/>
</dbReference>
<dbReference type="RefSeq" id="WP_179463319.1">
    <property type="nucleotide sequence ID" value="NZ_JACBZX010000001.1"/>
</dbReference>
<sequence length="411" mass="42599">MSHAPIFTPAPATPAPSSTDPAGWPVETEPLGAGLLPPEADLDQELVCRRVLPVTHDTVTVVLQPTRLGGVAFSPGQYLTLGVDIDGRRVERCYTISSPPTRPHLLTITVKRVPGGEVSGWIHDRLRPGDRVHATGPRGAFSVVEHPAARYLLLSGGSGITPTLSTLRTVADLGDPMDVVVVHCARTPQDLLARSELEAMSLVHPGLRLHWVCEGDGDGVPWPGLTGRVSAELLATAVPDLAQREIFTCGPPPYMSAVREALAELGADPARCHEESFVLGSAGAPTVAREVPVAEPAEVAADLAAADAVVDPTDVAVAPADAATGAASVTFARSGREVTCGPGQTVLEAAQEAGIPIPTSCGEGMCGTCKSSLLSGRVEMDHQGGIRPREIAQGSFLPCCAVPDGDVVVDA</sequence>
<dbReference type="PROSITE" id="PS51085">
    <property type="entry name" value="2FE2S_FER_2"/>
    <property type="match status" value="1"/>
</dbReference>
<dbReference type="InterPro" id="IPR036010">
    <property type="entry name" value="2Fe-2S_ferredoxin-like_sf"/>
</dbReference>
<dbReference type="PROSITE" id="PS00197">
    <property type="entry name" value="2FE2S_FER_1"/>
    <property type="match status" value="1"/>
</dbReference>
<feature type="region of interest" description="Disordered" evidence="9">
    <location>
        <begin position="1"/>
        <end position="37"/>
    </location>
</feature>